<organism evidence="1 2">
    <name type="scientific">Ambispora leptoticha</name>
    <dbReference type="NCBI Taxonomy" id="144679"/>
    <lineage>
        <taxon>Eukaryota</taxon>
        <taxon>Fungi</taxon>
        <taxon>Fungi incertae sedis</taxon>
        <taxon>Mucoromycota</taxon>
        <taxon>Glomeromycotina</taxon>
        <taxon>Glomeromycetes</taxon>
        <taxon>Archaeosporales</taxon>
        <taxon>Ambisporaceae</taxon>
        <taxon>Ambispora</taxon>
    </lineage>
</organism>
<dbReference type="EMBL" id="CAJVPS010056728">
    <property type="protein sequence ID" value="CAG8777672.1"/>
    <property type="molecule type" value="Genomic_DNA"/>
</dbReference>
<reference evidence="1" key="1">
    <citation type="submission" date="2021-06" db="EMBL/GenBank/DDBJ databases">
        <authorList>
            <person name="Kallberg Y."/>
            <person name="Tangrot J."/>
            <person name="Rosling A."/>
        </authorList>
    </citation>
    <scope>NUCLEOTIDE SEQUENCE</scope>
    <source>
        <strain evidence="1">FL130A</strain>
    </source>
</reference>
<evidence type="ECO:0000313" key="1">
    <source>
        <dbReference type="EMBL" id="CAG8777672.1"/>
    </source>
</evidence>
<dbReference type="AlphaFoldDB" id="A0A9N9P0C3"/>
<gene>
    <name evidence="1" type="ORF">ALEPTO_LOCUS14491</name>
</gene>
<keyword evidence="2" id="KW-1185">Reference proteome</keyword>
<sequence length="45" mass="5074">DFANLTTVGELNKMINDLLEIILKGAIYADMHDRFAKQLSITAHK</sequence>
<evidence type="ECO:0000313" key="2">
    <source>
        <dbReference type="Proteomes" id="UP000789508"/>
    </source>
</evidence>
<name>A0A9N9P0C3_9GLOM</name>
<proteinExistence type="predicted"/>
<accession>A0A9N9P0C3</accession>
<feature type="non-terminal residue" evidence="1">
    <location>
        <position position="1"/>
    </location>
</feature>
<comment type="caution">
    <text evidence="1">The sequence shown here is derived from an EMBL/GenBank/DDBJ whole genome shotgun (WGS) entry which is preliminary data.</text>
</comment>
<protein>
    <submittedName>
        <fullName evidence="1">10346_t:CDS:1</fullName>
    </submittedName>
</protein>
<dbReference type="Proteomes" id="UP000789508">
    <property type="component" value="Unassembled WGS sequence"/>
</dbReference>
<feature type="non-terminal residue" evidence="1">
    <location>
        <position position="45"/>
    </location>
</feature>